<evidence type="ECO:0000313" key="1">
    <source>
        <dbReference type="EMBL" id="KAJ0171063.1"/>
    </source>
</evidence>
<keyword evidence="2" id="KW-1185">Reference proteome</keyword>
<reference evidence="1 2" key="1">
    <citation type="journal article" date="2021" name="Front. Genet.">
        <title>Chromosome-Level Genome Assembly Reveals Significant Gene Expansion in the Toll and IMD Signaling Pathways of Dendrolimus kikuchii.</title>
        <authorList>
            <person name="Zhou J."/>
            <person name="Wu P."/>
            <person name="Xiong Z."/>
            <person name="Liu N."/>
            <person name="Zhao N."/>
            <person name="Ji M."/>
            <person name="Qiu Y."/>
            <person name="Yang B."/>
        </authorList>
    </citation>
    <scope>NUCLEOTIDE SEQUENCE [LARGE SCALE GENOMIC DNA]</scope>
    <source>
        <strain evidence="1">Ann1</strain>
    </source>
</reference>
<proteinExistence type="predicted"/>
<dbReference type="EMBL" id="CM034411">
    <property type="protein sequence ID" value="KAJ0171063.1"/>
    <property type="molecule type" value="Genomic_DNA"/>
</dbReference>
<accession>A0ACC1CHJ8</accession>
<gene>
    <name evidence="1" type="ORF">K1T71_013262</name>
</gene>
<sequence>MTVSNVNHGGTSKDVRPGIFPKQLSAPLYLIAAFRRERISTCDEEIGINKTKVVMRRPVVRSVIN</sequence>
<evidence type="ECO:0000313" key="2">
    <source>
        <dbReference type="Proteomes" id="UP000824533"/>
    </source>
</evidence>
<organism evidence="1 2">
    <name type="scientific">Dendrolimus kikuchii</name>
    <dbReference type="NCBI Taxonomy" id="765133"/>
    <lineage>
        <taxon>Eukaryota</taxon>
        <taxon>Metazoa</taxon>
        <taxon>Ecdysozoa</taxon>
        <taxon>Arthropoda</taxon>
        <taxon>Hexapoda</taxon>
        <taxon>Insecta</taxon>
        <taxon>Pterygota</taxon>
        <taxon>Neoptera</taxon>
        <taxon>Endopterygota</taxon>
        <taxon>Lepidoptera</taxon>
        <taxon>Glossata</taxon>
        <taxon>Ditrysia</taxon>
        <taxon>Bombycoidea</taxon>
        <taxon>Lasiocampidae</taxon>
        <taxon>Dendrolimus</taxon>
    </lineage>
</organism>
<dbReference type="Proteomes" id="UP000824533">
    <property type="component" value="Linkage Group LG25"/>
</dbReference>
<name>A0ACC1CHJ8_9NEOP</name>
<comment type="caution">
    <text evidence="1">The sequence shown here is derived from an EMBL/GenBank/DDBJ whole genome shotgun (WGS) entry which is preliminary data.</text>
</comment>
<protein>
    <submittedName>
        <fullName evidence="1">Uncharacterized protein</fullName>
    </submittedName>
</protein>